<dbReference type="AlphaFoldDB" id="A0A1I2G6G1"/>
<sequence>MRSGAPAAPTNGVVLLILNIKNGLVELPATFLLVTDPVSLKQILNLINKPFINYR</sequence>
<accession>A0A1I2G6G1</accession>
<protein>
    <submittedName>
        <fullName evidence="1">Uncharacterized protein</fullName>
    </submittedName>
</protein>
<reference evidence="1 2" key="1">
    <citation type="submission" date="2016-10" db="EMBL/GenBank/DDBJ databases">
        <authorList>
            <person name="de Groot N.N."/>
        </authorList>
    </citation>
    <scope>NUCLEOTIDE SEQUENCE [LARGE SCALE GENOMIC DNA]</scope>
    <source>
        <strain evidence="1 2">ATCC 51969</strain>
    </source>
</reference>
<name>A0A1I2G6G1_9SPHI</name>
<evidence type="ECO:0000313" key="1">
    <source>
        <dbReference type="EMBL" id="SFF12211.1"/>
    </source>
</evidence>
<dbReference type="Proteomes" id="UP000183129">
    <property type="component" value="Unassembled WGS sequence"/>
</dbReference>
<gene>
    <name evidence="1" type="ORF">SAMN03003324_02490</name>
</gene>
<organism evidence="1 2">
    <name type="scientific">Pedobacter antarcticus</name>
    <dbReference type="NCBI Taxonomy" id="34086"/>
    <lineage>
        <taxon>Bacteria</taxon>
        <taxon>Pseudomonadati</taxon>
        <taxon>Bacteroidota</taxon>
        <taxon>Sphingobacteriia</taxon>
        <taxon>Sphingobacteriales</taxon>
        <taxon>Sphingobacteriaceae</taxon>
        <taxon>Pedobacter</taxon>
    </lineage>
</organism>
<evidence type="ECO:0000313" key="2">
    <source>
        <dbReference type="Proteomes" id="UP000183129"/>
    </source>
</evidence>
<proteinExistence type="predicted"/>
<dbReference type="EMBL" id="FONS01000005">
    <property type="protein sequence ID" value="SFF12211.1"/>
    <property type="molecule type" value="Genomic_DNA"/>
</dbReference>